<evidence type="ECO:0000259" key="1">
    <source>
        <dbReference type="Pfam" id="PF13304"/>
    </source>
</evidence>
<dbReference type="InterPro" id="IPR027417">
    <property type="entry name" value="P-loop_NTPase"/>
</dbReference>
<name>A0A413CV97_9FIRM</name>
<reference evidence="2 3" key="1">
    <citation type="submission" date="2018-08" db="EMBL/GenBank/DDBJ databases">
        <title>A genome reference for cultivated species of the human gut microbiota.</title>
        <authorList>
            <person name="Zou Y."/>
            <person name="Xue W."/>
            <person name="Luo G."/>
        </authorList>
    </citation>
    <scope>NUCLEOTIDE SEQUENCE [LARGE SCALE GENOMIC DNA]</scope>
    <source>
        <strain evidence="2 3">AF10-31</strain>
    </source>
</reference>
<dbReference type="InterPro" id="IPR003959">
    <property type="entry name" value="ATPase_AAA_core"/>
</dbReference>
<keyword evidence="2" id="KW-0067">ATP-binding</keyword>
<evidence type="ECO:0000313" key="2">
    <source>
        <dbReference type="EMBL" id="RGW75522.1"/>
    </source>
</evidence>
<feature type="domain" description="ATPase AAA-type core" evidence="1">
    <location>
        <begin position="39"/>
        <end position="310"/>
    </location>
</feature>
<dbReference type="RefSeq" id="WP_118357094.1">
    <property type="nucleotide sequence ID" value="NZ_QSAT01000011.1"/>
</dbReference>
<dbReference type="GO" id="GO:0016887">
    <property type="term" value="F:ATP hydrolysis activity"/>
    <property type="evidence" value="ECO:0007669"/>
    <property type="project" value="InterPro"/>
</dbReference>
<dbReference type="AlphaFoldDB" id="A0A413CV97"/>
<gene>
    <name evidence="2" type="ORF">DWV56_04835</name>
</gene>
<dbReference type="GO" id="GO:0000731">
    <property type="term" value="P:DNA synthesis involved in DNA repair"/>
    <property type="evidence" value="ECO:0007669"/>
    <property type="project" value="TreeGrafter"/>
</dbReference>
<dbReference type="SUPFAM" id="SSF52540">
    <property type="entry name" value="P-loop containing nucleoside triphosphate hydrolases"/>
    <property type="match status" value="1"/>
</dbReference>
<comment type="caution">
    <text evidence="2">The sequence shown here is derived from an EMBL/GenBank/DDBJ whole genome shotgun (WGS) entry which is preliminary data.</text>
</comment>
<keyword evidence="2" id="KW-0547">Nucleotide-binding</keyword>
<dbReference type="GO" id="GO:0006302">
    <property type="term" value="P:double-strand break repair"/>
    <property type="evidence" value="ECO:0007669"/>
    <property type="project" value="TreeGrafter"/>
</dbReference>
<dbReference type="Gene3D" id="3.40.50.300">
    <property type="entry name" value="P-loop containing nucleotide triphosphate hydrolases"/>
    <property type="match status" value="1"/>
</dbReference>
<dbReference type="PANTHER" id="PTHR32182:SF22">
    <property type="entry name" value="ATP-DEPENDENT ENDONUCLEASE, OLD FAMILY-RELATED"/>
    <property type="match status" value="1"/>
</dbReference>
<protein>
    <submittedName>
        <fullName evidence="2">ATP-binding protein</fullName>
    </submittedName>
</protein>
<dbReference type="PANTHER" id="PTHR32182">
    <property type="entry name" value="DNA REPLICATION AND REPAIR PROTEIN RECF"/>
    <property type="match status" value="1"/>
</dbReference>
<dbReference type="EMBL" id="QSAT01000011">
    <property type="protein sequence ID" value="RGW75522.1"/>
    <property type="molecule type" value="Genomic_DNA"/>
</dbReference>
<dbReference type="Proteomes" id="UP000284651">
    <property type="component" value="Unassembled WGS sequence"/>
</dbReference>
<accession>A0A413CV97</accession>
<dbReference type="Pfam" id="PF13304">
    <property type="entry name" value="AAA_21"/>
    <property type="match status" value="1"/>
</dbReference>
<organism evidence="2 3">
    <name type="scientific">Holdemanella biformis</name>
    <dbReference type="NCBI Taxonomy" id="1735"/>
    <lineage>
        <taxon>Bacteria</taxon>
        <taxon>Bacillati</taxon>
        <taxon>Bacillota</taxon>
        <taxon>Erysipelotrichia</taxon>
        <taxon>Erysipelotrichales</taxon>
        <taxon>Erysipelotrichaceae</taxon>
        <taxon>Holdemanella</taxon>
    </lineage>
</organism>
<sequence length="359" mass="41734">MLKKFTVSNFKNFKDEISLDFSKIGEYSFNMDSLSMRLIYGRNATGKTNFGRALLDIKILLYGMQSSGLINEDGAAKFKYEFKFGNDEVVYKYSRFSNTELCDEELYINGEAIIKCDFKNSKFDFQGLSIISAETVNTNRYVNKDEMDNEYVLPFLRWLINNTAFSDDSVLIQLFEYVRKMDMITVGHDLLYSNRNFFENLKNPAYLHNFEDFLNLMGIECKLVLQELPDGQVELYFSQNKLVPFYSTASSGTLALTSLYQKIVSNLSLIYLDDFAAFYHYEMAEKLICYFKDKYPECQFIMTSHNTNLMTNKIMRPDCLFILSSKGTLTALCDATERELREGHNLEKMYISGEFEKCE</sequence>
<evidence type="ECO:0000313" key="3">
    <source>
        <dbReference type="Proteomes" id="UP000284651"/>
    </source>
</evidence>
<proteinExistence type="predicted"/>
<dbReference type="GO" id="GO:0005524">
    <property type="term" value="F:ATP binding"/>
    <property type="evidence" value="ECO:0007669"/>
    <property type="project" value="UniProtKB-KW"/>
</dbReference>